<name>A0A368UNA4_9BACT</name>
<dbReference type="AlphaFoldDB" id="A0A368UNA4"/>
<comment type="caution">
    <text evidence="1">The sequence shown here is derived from an EMBL/GenBank/DDBJ whole genome shotgun (WGS) entry which is preliminary data.</text>
</comment>
<dbReference type="RefSeq" id="WP_114437820.1">
    <property type="nucleotide sequence ID" value="NZ_QPIZ01000026.1"/>
</dbReference>
<organism evidence="1 2">
    <name type="scientific">Marinilabilia salmonicolor</name>
    <dbReference type="NCBI Taxonomy" id="989"/>
    <lineage>
        <taxon>Bacteria</taxon>
        <taxon>Pseudomonadati</taxon>
        <taxon>Bacteroidota</taxon>
        <taxon>Bacteroidia</taxon>
        <taxon>Marinilabiliales</taxon>
        <taxon>Marinilabiliaceae</taxon>
        <taxon>Marinilabilia</taxon>
    </lineage>
</organism>
<sequence>MATTKSEELFSQLFDHGHISVIRDKTEIIIEVYCFNKTRVHGKVVEAPEASGLKGEWMDVTIGEIIDVFDPWER</sequence>
<keyword evidence="2" id="KW-1185">Reference proteome</keyword>
<proteinExistence type="predicted"/>
<accession>A0A368UNA4</accession>
<evidence type="ECO:0000313" key="1">
    <source>
        <dbReference type="EMBL" id="RCW29665.1"/>
    </source>
</evidence>
<protein>
    <submittedName>
        <fullName evidence="1">Uncharacterized protein</fullName>
    </submittedName>
</protein>
<evidence type="ECO:0000313" key="2">
    <source>
        <dbReference type="Proteomes" id="UP000252733"/>
    </source>
</evidence>
<dbReference type="EMBL" id="QPIZ01000026">
    <property type="protein sequence ID" value="RCW29665.1"/>
    <property type="molecule type" value="Genomic_DNA"/>
</dbReference>
<reference evidence="1 2" key="1">
    <citation type="submission" date="2018-07" db="EMBL/GenBank/DDBJ databases">
        <title>Freshwater and sediment microbial communities from various areas in North America, analyzing microbe dynamics in response to fracking.</title>
        <authorList>
            <person name="Lamendella R."/>
        </authorList>
    </citation>
    <scope>NUCLEOTIDE SEQUENCE [LARGE SCALE GENOMIC DNA]</scope>
    <source>
        <strain evidence="1 2">160A</strain>
    </source>
</reference>
<gene>
    <name evidence="1" type="ORF">DFO77_12622</name>
</gene>
<dbReference type="Proteomes" id="UP000252733">
    <property type="component" value="Unassembled WGS sequence"/>
</dbReference>